<sequence>MMEMNRPTGLPAKRALRTALCTIAMSLTSAAWAQDLAEAQKPTLAPKVERLTSVEINRPASYAIGDKLKITVFEQLLPDLRGGEGRRDIVASAVERPELSGEYIVQEDGNIYVPFAGSIAVAGTTFQDLDHALSSALSSKLNGSVRVGIQLAEREPVYVLGPVARPGPYKFIPGMSVLHALALAGAVETAPQDQWRLLDTARERERLLKSSERLTRSLARVAVLVAERDGTKPATKRLFELVGTASGKARLAEADTFRQVERSKRKKQEAAIEAAIQSYDAELTIQRSKLTQVESNIGNRSLRMDHLGKLRERGATTDATFYTSVTELGDAKERLQDAKAGIAQTEHRISDLLHDQLRIAVEGEVEREREIRELQSVVDEEELTRAAVTTALAQLPGILESQAANRKEMTLTILHRTQLGLKRRPAQEDSSLEPGDVLQITPAQAARIASQ</sequence>
<evidence type="ECO:0000256" key="1">
    <source>
        <dbReference type="ARBA" id="ARBA00022729"/>
    </source>
</evidence>
<feature type="domain" description="Polysaccharide export protein N-terminal" evidence="3">
    <location>
        <begin position="64"/>
        <end position="146"/>
    </location>
</feature>
<dbReference type="AlphaFoldDB" id="A0A6N6MP34"/>
<accession>A0A6N6MP34</accession>
<dbReference type="GO" id="GO:0015159">
    <property type="term" value="F:polysaccharide transmembrane transporter activity"/>
    <property type="evidence" value="ECO:0007669"/>
    <property type="project" value="InterPro"/>
</dbReference>
<dbReference type="InterPro" id="IPR049712">
    <property type="entry name" value="Poly_export"/>
</dbReference>
<dbReference type="Proteomes" id="UP000441523">
    <property type="component" value="Unassembled WGS sequence"/>
</dbReference>
<keyword evidence="1 2" id="KW-0732">Signal</keyword>
<evidence type="ECO:0000259" key="3">
    <source>
        <dbReference type="Pfam" id="PF02563"/>
    </source>
</evidence>
<reference evidence="4 5" key="1">
    <citation type="submission" date="2019-09" db="EMBL/GenBank/DDBJ databases">
        <title>YIM 132548 draft genome.</title>
        <authorList>
            <person name="Jiang L."/>
        </authorList>
    </citation>
    <scope>NUCLEOTIDE SEQUENCE [LARGE SCALE GENOMIC DNA]</scope>
    <source>
        <strain evidence="4 5">YIM 132548</strain>
    </source>
</reference>
<proteinExistence type="predicted"/>
<protein>
    <recommendedName>
        <fullName evidence="3">Polysaccharide export protein N-terminal domain-containing protein</fullName>
    </recommendedName>
</protein>
<keyword evidence="5" id="KW-1185">Reference proteome</keyword>
<dbReference type="Pfam" id="PF02563">
    <property type="entry name" value="Poly_export"/>
    <property type="match status" value="1"/>
</dbReference>
<comment type="caution">
    <text evidence="4">The sequence shown here is derived from an EMBL/GenBank/DDBJ whole genome shotgun (WGS) entry which is preliminary data.</text>
</comment>
<evidence type="ECO:0000313" key="5">
    <source>
        <dbReference type="Proteomes" id="UP000441523"/>
    </source>
</evidence>
<dbReference type="InterPro" id="IPR003715">
    <property type="entry name" value="Poly_export_N"/>
</dbReference>
<feature type="signal peptide" evidence="2">
    <location>
        <begin position="1"/>
        <end position="33"/>
    </location>
</feature>
<evidence type="ECO:0000256" key="2">
    <source>
        <dbReference type="SAM" id="SignalP"/>
    </source>
</evidence>
<feature type="chain" id="PRO_5026835037" description="Polysaccharide export protein N-terminal domain-containing protein" evidence="2">
    <location>
        <begin position="34"/>
        <end position="451"/>
    </location>
</feature>
<name>A0A6N6MP34_9HYPH</name>
<evidence type="ECO:0000313" key="4">
    <source>
        <dbReference type="EMBL" id="KAB1073233.1"/>
    </source>
</evidence>
<dbReference type="EMBL" id="VZZJ01000009">
    <property type="protein sequence ID" value="KAB1073233.1"/>
    <property type="molecule type" value="Genomic_DNA"/>
</dbReference>
<dbReference type="Gene3D" id="3.30.1950.10">
    <property type="entry name" value="wza like domain"/>
    <property type="match status" value="1"/>
</dbReference>
<dbReference type="PANTHER" id="PTHR33619">
    <property type="entry name" value="POLYSACCHARIDE EXPORT PROTEIN GFCE-RELATED"/>
    <property type="match status" value="1"/>
</dbReference>
<dbReference type="PANTHER" id="PTHR33619:SF3">
    <property type="entry name" value="POLYSACCHARIDE EXPORT PROTEIN GFCE-RELATED"/>
    <property type="match status" value="1"/>
</dbReference>
<organism evidence="4 5">
    <name type="scientific">Methylobacterium planeticum</name>
    <dbReference type="NCBI Taxonomy" id="2615211"/>
    <lineage>
        <taxon>Bacteria</taxon>
        <taxon>Pseudomonadati</taxon>
        <taxon>Pseudomonadota</taxon>
        <taxon>Alphaproteobacteria</taxon>
        <taxon>Hyphomicrobiales</taxon>
        <taxon>Methylobacteriaceae</taxon>
        <taxon>Methylobacterium</taxon>
    </lineage>
</organism>
<gene>
    <name evidence="4" type="ORF">F6X51_12895</name>
</gene>